<dbReference type="AlphaFoldDB" id="A0A964DZ11"/>
<dbReference type="InterPro" id="IPR010664">
    <property type="entry name" value="LipoPS_assembly_LptC-rel"/>
</dbReference>
<accession>A0A964DZ11</accession>
<dbReference type="Proteomes" id="UP000708298">
    <property type="component" value="Unassembled WGS sequence"/>
</dbReference>
<protein>
    <submittedName>
        <fullName evidence="2">LPS export ABC transporter periplasmic protein LptC</fullName>
    </submittedName>
</protein>
<comment type="caution">
    <text evidence="2">The sequence shown here is derived from an EMBL/GenBank/DDBJ whole genome shotgun (WGS) entry which is preliminary data.</text>
</comment>
<dbReference type="InterPro" id="IPR026265">
    <property type="entry name" value="LptC"/>
</dbReference>
<keyword evidence="3" id="KW-1185">Reference proteome</keyword>
<dbReference type="GO" id="GO:0005886">
    <property type="term" value="C:plasma membrane"/>
    <property type="evidence" value="ECO:0007669"/>
    <property type="project" value="InterPro"/>
</dbReference>
<proteinExistence type="predicted"/>
<dbReference type="NCBIfam" id="TIGR04409">
    <property type="entry name" value="LptC_YrbK"/>
    <property type="match status" value="1"/>
</dbReference>
<name>A0A964DZ11_9PROT</name>
<feature type="region of interest" description="Disordered" evidence="1">
    <location>
        <begin position="1"/>
        <end position="34"/>
    </location>
</feature>
<dbReference type="Gene3D" id="2.60.450.10">
    <property type="entry name" value="Lipopolysaccharide (LPS) transport protein A like domain"/>
    <property type="match status" value="1"/>
</dbReference>
<gene>
    <name evidence="2" type="primary">lptC</name>
    <name evidence="2" type="ORF">ASILVAE211_09065</name>
</gene>
<dbReference type="EMBL" id="JAESVB010000003">
    <property type="protein sequence ID" value="MCB8875328.1"/>
    <property type="molecule type" value="Genomic_DNA"/>
</dbReference>
<sequence length="231" mass="25440">MSAVPDRLQMLRPTQLDDQHAPNRRSWRGRKMPSSGALRRRRMLVTWMKRLLPLGALMLLSLVMLWPELINQHNPARVSYHLGTGPDGADQGSMTKAHYEGIDDTGRPYTMTADQAVQTDADTVVLTHPAGDMTMKAGSWIMIQSKDGLYHAKAQHLDLTNHVVLYRDDGTTVRTSQAAINLKDSSASGHEVVNADGPFGTLSAKGFNITDRGTRLHFTGPSKLVLDGSNE</sequence>
<dbReference type="GO" id="GO:0015221">
    <property type="term" value="F:lipopolysaccharide transmembrane transporter activity"/>
    <property type="evidence" value="ECO:0007669"/>
    <property type="project" value="InterPro"/>
</dbReference>
<evidence type="ECO:0000313" key="2">
    <source>
        <dbReference type="EMBL" id="MCB8875328.1"/>
    </source>
</evidence>
<reference evidence="2" key="2">
    <citation type="submission" date="2021-01" db="EMBL/GenBank/DDBJ databases">
        <authorList>
            <person name="Mieszkin S."/>
            <person name="Pouder E."/>
            <person name="Alain K."/>
        </authorList>
    </citation>
    <scope>NUCLEOTIDE SEQUENCE</scope>
    <source>
        <strain evidence="2">HW T2.11</strain>
    </source>
</reference>
<dbReference type="Pfam" id="PF06835">
    <property type="entry name" value="LptC"/>
    <property type="match status" value="1"/>
</dbReference>
<feature type="compositionally biased region" description="Basic residues" evidence="1">
    <location>
        <begin position="22"/>
        <end position="31"/>
    </location>
</feature>
<organism evidence="2 3">
    <name type="scientific">Acidisoma silvae</name>
    <dbReference type="NCBI Taxonomy" id="2802396"/>
    <lineage>
        <taxon>Bacteria</taxon>
        <taxon>Pseudomonadati</taxon>
        <taxon>Pseudomonadota</taxon>
        <taxon>Alphaproteobacteria</taxon>
        <taxon>Acetobacterales</taxon>
        <taxon>Acidocellaceae</taxon>
        <taxon>Acidisoma</taxon>
    </lineage>
</organism>
<dbReference type="RefSeq" id="WP_227320987.1">
    <property type="nucleotide sequence ID" value="NZ_JAESVB010000003.1"/>
</dbReference>
<evidence type="ECO:0000256" key="1">
    <source>
        <dbReference type="SAM" id="MobiDB-lite"/>
    </source>
</evidence>
<evidence type="ECO:0000313" key="3">
    <source>
        <dbReference type="Proteomes" id="UP000708298"/>
    </source>
</evidence>
<reference evidence="2" key="1">
    <citation type="journal article" date="2021" name="Microorganisms">
        <title>Acidisoma silvae sp. nov. and Acidisomacellulosilytica sp. nov., Two Acidophilic Bacteria Isolated from Decaying Wood, Hydrolyzing Cellulose and Producing Poly-3-hydroxybutyrate.</title>
        <authorList>
            <person name="Mieszkin S."/>
            <person name="Pouder E."/>
            <person name="Uroz S."/>
            <person name="Simon-Colin C."/>
            <person name="Alain K."/>
        </authorList>
    </citation>
    <scope>NUCLEOTIDE SEQUENCE</scope>
    <source>
        <strain evidence="2">HW T2.11</strain>
    </source>
</reference>